<dbReference type="RefSeq" id="WP_167396475.1">
    <property type="nucleotide sequence ID" value="NZ_BFAY01000013.1"/>
</dbReference>
<accession>A0A2P2D7N4</accession>
<dbReference type="AlphaFoldDB" id="A0A2P2D7N4"/>
<gene>
    <name evidence="1" type="ORF">LPTSP1_36630</name>
</gene>
<proteinExistence type="predicted"/>
<evidence type="ECO:0000313" key="2">
    <source>
        <dbReference type="Proteomes" id="UP000245076"/>
    </source>
</evidence>
<dbReference type="Proteomes" id="UP000245076">
    <property type="component" value="Unassembled WGS sequence"/>
</dbReference>
<evidence type="ECO:0000313" key="1">
    <source>
        <dbReference type="EMBL" id="GBF40645.1"/>
    </source>
</evidence>
<dbReference type="EMBL" id="BFAY01000013">
    <property type="protein sequence ID" value="GBF40645.1"/>
    <property type="molecule type" value="Genomic_DNA"/>
</dbReference>
<protein>
    <submittedName>
        <fullName evidence="1">Uncharacterized protein</fullName>
    </submittedName>
</protein>
<reference evidence="1 2" key="1">
    <citation type="submission" date="2018-02" db="EMBL/GenBank/DDBJ databases">
        <title>Novel Leptospira species isolated from soil and water in Japan.</title>
        <authorList>
            <person name="Nakao R."/>
            <person name="Masuzawa T."/>
        </authorList>
    </citation>
    <scope>NUCLEOTIDE SEQUENCE [LARGE SCALE GENOMIC DNA]</scope>
    <source>
        <strain evidence="1 2">E8</strain>
    </source>
</reference>
<sequence length="58" mass="6646">MNEQEAIAKFKGLIEEYGGDTEMLHIYVDNLVADFIEQNGAAELAKIYRNNCKGFWYA</sequence>
<name>A0A2P2D7N4_9LEPT</name>
<organism evidence="1 2">
    <name type="scientific">Leptospira johnsonii</name>
    <dbReference type="NCBI Taxonomy" id="1917820"/>
    <lineage>
        <taxon>Bacteria</taxon>
        <taxon>Pseudomonadati</taxon>
        <taxon>Spirochaetota</taxon>
        <taxon>Spirochaetia</taxon>
        <taxon>Leptospirales</taxon>
        <taxon>Leptospiraceae</taxon>
        <taxon>Leptospira</taxon>
    </lineage>
</organism>
<keyword evidence="2" id="KW-1185">Reference proteome</keyword>
<comment type="caution">
    <text evidence="1">The sequence shown here is derived from an EMBL/GenBank/DDBJ whole genome shotgun (WGS) entry which is preliminary data.</text>
</comment>